<feature type="region of interest" description="Disordered" evidence="17">
    <location>
        <begin position="449"/>
        <end position="492"/>
    </location>
</feature>
<dbReference type="Pfam" id="PF00651">
    <property type="entry name" value="BTB"/>
    <property type="match status" value="1"/>
</dbReference>
<dbReference type="FunFam" id="3.30.160.60:FF:000512">
    <property type="entry name" value="zinc finger protein 197 isoform X1"/>
    <property type="match status" value="1"/>
</dbReference>
<dbReference type="InterPro" id="IPR011333">
    <property type="entry name" value="SKP1/BTB/POZ_sf"/>
</dbReference>
<dbReference type="GO" id="GO:0008270">
    <property type="term" value="F:zinc ion binding"/>
    <property type="evidence" value="ECO:0007669"/>
    <property type="project" value="UniProtKB-KW"/>
</dbReference>
<evidence type="ECO:0000256" key="7">
    <source>
        <dbReference type="ARBA" id="ARBA00022723"/>
    </source>
</evidence>
<dbReference type="SMART" id="SM00225">
    <property type="entry name" value="BTB"/>
    <property type="match status" value="1"/>
</dbReference>
<keyword evidence="7" id="KW-0479">Metal-binding</keyword>
<keyword evidence="14" id="KW-0804">Transcription</keyword>
<dbReference type="FunFam" id="3.30.160.60:FF:000437">
    <property type="entry name" value="zinc finger and BTB domain-containing protein 38"/>
    <property type="match status" value="1"/>
</dbReference>
<feature type="domain" description="C2H2-type" evidence="19">
    <location>
        <begin position="1147"/>
        <end position="1174"/>
    </location>
</feature>
<dbReference type="FunFam" id="3.30.160.60:FF:000538">
    <property type="entry name" value="zinc finger protein 853"/>
    <property type="match status" value="1"/>
</dbReference>
<evidence type="ECO:0000256" key="6">
    <source>
        <dbReference type="ARBA" id="ARBA00022553"/>
    </source>
</evidence>
<feature type="compositionally biased region" description="Basic and acidic residues" evidence="17">
    <location>
        <begin position="832"/>
        <end position="841"/>
    </location>
</feature>
<evidence type="ECO:0000256" key="11">
    <source>
        <dbReference type="ARBA" id="ARBA00022843"/>
    </source>
</evidence>
<evidence type="ECO:0000313" key="20">
    <source>
        <dbReference type="EMBL" id="GCB74475.1"/>
    </source>
</evidence>
<feature type="domain" description="C2H2-type" evidence="19">
    <location>
        <begin position="394"/>
        <end position="417"/>
    </location>
</feature>
<evidence type="ECO:0000256" key="3">
    <source>
        <dbReference type="ARBA" id="ARBA00022454"/>
    </source>
</evidence>
<dbReference type="OMA" id="GSCFDNT"/>
<dbReference type="FunFam" id="3.30.160.60:FF:000235">
    <property type="entry name" value="Zinc finger and BTB domain containing 38"/>
    <property type="match status" value="1"/>
</dbReference>
<evidence type="ECO:0000256" key="14">
    <source>
        <dbReference type="ARBA" id="ARBA00023163"/>
    </source>
</evidence>
<keyword evidence="5" id="KW-1017">Isopeptide bond</keyword>
<evidence type="ECO:0000256" key="10">
    <source>
        <dbReference type="ARBA" id="ARBA00022833"/>
    </source>
</evidence>
<feature type="compositionally biased region" description="Low complexity" evidence="17">
    <location>
        <begin position="861"/>
        <end position="874"/>
    </location>
</feature>
<evidence type="ECO:0000256" key="9">
    <source>
        <dbReference type="ARBA" id="ARBA00022771"/>
    </source>
</evidence>
<feature type="compositionally biased region" description="Polar residues" evidence="17">
    <location>
        <begin position="654"/>
        <end position="663"/>
    </location>
</feature>
<dbReference type="SUPFAM" id="SSF54695">
    <property type="entry name" value="POZ domain"/>
    <property type="match status" value="1"/>
</dbReference>
<feature type="domain" description="C2H2-type" evidence="19">
    <location>
        <begin position="579"/>
        <end position="602"/>
    </location>
</feature>
<dbReference type="Gene3D" id="3.30.160.60">
    <property type="entry name" value="Classic Zinc Finger"/>
    <property type="match status" value="8"/>
</dbReference>
<comment type="caution">
    <text evidence="20">The sequence shown here is derived from an EMBL/GenBank/DDBJ whole genome shotgun (WGS) entry which is preliminary data.</text>
</comment>
<dbReference type="PANTHER" id="PTHR24394:SF58">
    <property type="entry name" value="ZINC FINGER AND BTB DOMAIN CONTAINING 33"/>
    <property type="match status" value="1"/>
</dbReference>
<accession>A0A401PMZ1</accession>
<keyword evidence="10" id="KW-0862">Zinc</keyword>
<dbReference type="CDD" id="cd18223">
    <property type="entry name" value="BTB_POZ_ZBTB38_CIBZ"/>
    <property type="match status" value="1"/>
</dbReference>
<comment type="subcellular location">
    <subcellularLocation>
        <location evidence="2">Chromosome</location>
    </subcellularLocation>
    <subcellularLocation>
        <location evidence="1">Nucleus</location>
    </subcellularLocation>
</comment>
<feature type="domain" description="C2H2-type" evidence="19">
    <location>
        <begin position="424"/>
        <end position="451"/>
    </location>
</feature>
<sequence length="1394" mass="155791">MPCVSNVIVIPSSTDMMDNSHSHTVLCCLNEQRSKGVFCDVTIVVEDAKFKAHKNVLAASSVYFKNLFSTQELWLVGHILELPDFKADVFAEILHFIYSAKVVVKGSERVKDLVDAGKRLGISFLENLMPITQHHVGSLNAPYSCSPNSSQSVSPVSSLSLPMSLQNLKAEVCNSVSDKGSEDFHFVNGPRITNAFSIFDMQAGTDMYFPVDLTTNVSKKAIETDKLSMVCVAQDAMGIQQIPAHTFAEHSYAVSSNRKDQESVDPSYGLQVQEPMEENEKPLCNLNSNTSNSGAIQEMQLKDQICKASQPLNIASSTGFQVLRFNLNAFQTANDNSPVNFVPVTSPLNGPNVSTEETISKGKGADKDSPPVSKSVPNAVWPETVPVVSRQTPYICKYCPRSFSTRVSLNVHSQIHTTLLEKPLSCRHCGKPFAHLKRLQTHEHLCRGPDTVVSDRESTDEQMENFSSDNEVASSEEDPNSISHALGPENSNKRSVNLVRSRRYSSSPEPDHFVKVVGGHIWYFCSVCKRSYVTLSSLKRHANVHSWRRTYPCHYCNKVFALAEYRTKHEIWHTGERRYQCIFCLETFMTYYTLKTHQKSFHGIDPGLPTSKKAASGGYRAKMYPFKLYRLLPMKQQKRPYKTYTRSRSDDHNNNQVTGVSSADENISSLDIGNLSSTSECLQDKLLSSEAIPSQQSSHFHCASVPFTTAQDELAEGSARASCLLAECEDSSLSTGLRPSDPLLSCTSTKDVTHNDDKGDNGQQGLAANVKNTGLSVINYGHSVPSVIMHSNRVSSVIKHGNAFSSVITYNTGVQSGIDAYQPLPQTNQSKDSSDTNSRKNISKDCAKMLSKDAYKKSAETTKGTGQITGQRTTQKNRSSTFSGGSRTETYIAKPAFPGTSTDSQIAPLCQITVKIGDKAVVQRQMTGTKQFRKKGRKPKWMILNEEKIIQDIKVEENEQITKSPSNTDPTGSIADPAGGIETCDEMSDHDSNDKLWRPYYTYKPKKRAKAFHKLRKSRWKKKGGRKVDGHSYPISATREGQDFDSPEEMAINKEINDASPELSCARGDKIEHSEEEMKSQLKCHFTTKPYSCTICAKVFPNSSTLKMHVRCHTGEQPFSCKTCGRRFSVQGNLHKHERIHLGVKEFVCLYCNKAFTLSETLKKHERIHTGEKRYRCHFCPQRFLYLTTKKNHEQRHLEKKRALQVIKGHACSQCFKVCKTAAALGMHQRKHLKRSVCEDAEGFSNYQSDLHKNVMTCSTVTESKLNNRAEAENKRKLPTSSGNLEQIHCSLDTELSPDCSEPDLPTVLQKTKSATYPWSSAPDMGPDLLQRTLPQNSENIWQVHQQNLDINLPLCTNVSYQCENSDRDDGRLAFYQHSSNMFYQGEGMVYKAM</sequence>
<protein>
    <recommendedName>
        <fullName evidence="22">Zinc finger and BTB domain-containing protein 38</fullName>
    </recommendedName>
</protein>
<feature type="region of interest" description="Disordered" evidence="17">
    <location>
        <begin position="640"/>
        <end position="663"/>
    </location>
</feature>
<dbReference type="SUPFAM" id="SSF57667">
    <property type="entry name" value="beta-beta-alpha zinc fingers"/>
    <property type="match status" value="4"/>
</dbReference>
<evidence type="ECO:0000256" key="12">
    <source>
        <dbReference type="ARBA" id="ARBA00023015"/>
    </source>
</evidence>
<evidence type="ECO:0000256" key="15">
    <source>
        <dbReference type="ARBA" id="ARBA00023242"/>
    </source>
</evidence>
<evidence type="ECO:0000256" key="17">
    <source>
        <dbReference type="SAM" id="MobiDB-lite"/>
    </source>
</evidence>
<dbReference type="EMBL" id="BFAA01000983">
    <property type="protein sequence ID" value="GCB74475.1"/>
    <property type="molecule type" value="Genomic_DNA"/>
</dbReference>
<keyword evidence="15" id="KW-0539">Nucleus</keyword>
<feature type="compositionally biased region" description="Polar residues" evidence="17">
    <location>
        <begin position="464"/>
        <end position="473"/>
    </location>
</feature>
<organism evidence="20 21">
    <name type="scientific">Scyliorhinus torazame</name>
    <name type="common">Cloudy catshark</name>
    <name type="synonym">Catulus torazame</name>
    <dbReference type="NCBI Taxonomy" id="75743"/>
    <lineage>
        <taxon>Eukaryota</taxon>
        <taxon>Metazoa</taxon>
        <taxon>Chordata</taxon>
        <taxon>Craniata</taxon>
        <taxon>Vertebrata</taxon>
        <taxon>Chondrichthyes</taxon>
        <taxon>Elasmobranchii</taxon>
        <taxon>Galeomorphii</taxon>
        <taxon>Galeoidea</taxon>
        <taxon>Carcharhiniformes</taxon>
        <taxon>Scyliorhinidae</taxon>
        <taxon>Scyliorhinus</taxon>
    </lineage>
</organism>
<feature type="domain" description="C2H2-type" evidence="19">
    <location>
        <begin position="1091"/>
        <end position="1118"/>
    </location>
</feature>
<dbReference type="Gene3D" id="3.30.710.10">
    <property type="entry name" value="Potassium Channel Kv1.1, Chain A"/>
    <property type="match status" value="1"/>
</dbReference>
<evidence type="ECO:0000256" key="13">
    <source>
        <dbReference type="ARBA" id="ARBA00023125"/>
    </source>
</evidence>
<keyword evidence="21" id="KW-1185">Reference proteome</keyword>
<dbReference type="GO" id="GO:0005634">
    <property type="term" value="C:nucleus"/>
    <property type="evidence" value="ECO:0007669"/>
    <property type="project" value="UniProtKB-SubCell"/>
</dbReference>
<dbReference type="Pfam" id="PF00096">
    <property type="entry name" value="zf-C2H2"/>
    <property type="match status" value="4"/>
</dbReference>
<keyword evidence="13" id="KW-0238">DNA-binding</keyword>
<evidence type="ECO:0000259" key="19">
    <source>
        <dbReference type="PROSITE" id="PS50157"/>
    </source>
</evidence>
<dbReference type="PROSITE" id="PS00028">
    <property type="entry name" value="ZINC_FINGER_C2H2_1"/>
    <property type="match status" value="9"/>
</dbReference>
<reference evidence="20 21" key="1">
    <citation type="journal article" date="2018" name="Nat. Ecol. Evol.">
        <title>Shark genomes provide insights into elasmobranch evolution and the origin of vertebrates.</title>
        <authorList>
            <person name="Hara Y"/>
            <person name="Yamaguchi K"/>
            <person name="Onimaru K"/>
            <person name="Kadota M"/>
            <person name="Koyanagi M"/>
            <person name="Keeley SD"/>
            <person name="Tatsumi K"/>
            <person name="Tanaka K"/>
            <person name="Motone F"/>
            <person name="Kageyama Y"/>
            <person name="Nozu R"/>
            <person name="Adachi N"/>
            <person name="Nishimura O"/>
            <person name="Nakagawa R"/>
            <person name="Tanegashima C"/>
            <person name="Kiyatake I"/>
            <person name="Matsumoto R"/>
            <person name="Murakumo K"/>
            <person name="Nishida K"/>
            <person name="Terakita A"/>
            <person name="Kuratani S"/>
            <person name="Sato K"/>
            <person name="Hyodo S Kuraku.S."/>
        </authorList>
    </citation>
    <scope>NUCLEOTIDE SEQUENCE [LARGE SCALE GENOMIC DNA]</scope>
</reference>
<evidence type="ECO:0000256" key="4">
    <source>
        <dbReference type="ARBA" id="ARBA00022491"/>
    </source>
</evidence>
<dbReference type="FunFam" id="3.30.160.60:FF:000446">
    <property type="entry name" value="Zinc finger protein"/>
    <property type="match status" value="1"/>
</dbReference>
<feature type="region of interest" description="Disordered" evidence="17">
    <location>
        <begin position="959"/>
        <end position="990"/>
    </location>
</feature>
<name>A0A401PMZ1_SCYTO</name>
<feature type="compositionally biased region" description="Polar residues" evidence="17">
    <location>
        <begin position="961"/>
        <end position="971"/>
    </location>
</feature>
<evidence type="ECO:0000256" key="1">
    <source>
        <dbReference type="ARBA" id="ARBA00004123"/>
    </source>
</evidence>
<feature type="domain" description="BTB" evidence="18">
    <location>
        <begin position="39"/>
        <end position="106"/>
    </location>
</feature>
<feature type="compositionally biased region" description="Polar residues" evidence="17">
    <location>
        <begin position="876"/>
        <end position="886"/>
    </location>
</feature>
<evidence type="ECO:0008006" key="22">
    <source>
        <dbReference type="Google" id="ProtNLM"/>
    </source>
</evidence>
<dbReference type="GO" id="GO:0003677">
    <property type="term" value="F:DNA binding"/>
    <property type="evidence" value="ECO:0007669"/>
    <property type="project" value="UniProtKB-KW"/>
</dbReference>
<dbReference type="SMART" id="SM00355">
    <property type="entry name" value="ZnF_C2H2"/>
    <property type="match status" value="10"/>
</dbReference>
<dbReference type="STRING" id="75743.A0A401PMZ1"/>
<dbReference type="GO" id="GO:0005694">
    <property type="term" value="C:chromosome"/>
    <property type="evidence" value="ECO:0007669"/>
    <property type="project" value="UniProtKB-SubCell"/>
</dbReference>
<feature type="domain" description="C2H2-type" evidence="19">
    <location>
        <begin position="1119"/>
        <end position="1146"/>
    </location>
</feature>
<feature type="compositionally biased region" description="Basic and acidic residues" evidence="17">
    <location>
        <begin position="358"/>
        <end position="369"/>
    </location>
</feature>
<dbReference type="GO" id="GO:0000981">
    <property type="term" value="F:DNA-binding transcription factor activity, RNA polymerase II-specific"/>
    <property type="evidence" value="ECO:0007669"/>
    <property type="project" value="TreeGrafter"/>
</dbReference>
<dbReference type="FunFam" id="3.30.160.60:FF:000072">
    <property type="entry name" value="zinc finger protein 143 isoform X1"/>
    <property type="match status" value="1"/>
</dbReference>
<keyword evidence="9 16" id="KW-0863">Zinc-finger</keyword>
<feature type="compositionally biased region" description="Polar residues" evidence="17">
    <location>
        <begin position="348"/>
        <end position="357"/>
    </location>
</feature>
<evidence type="ECO:0000256" key="8">
    <source>
        <dbReference type="ARBA" id="ARBA00022737"/>
    </source>
</evidence>
<feature type="domain" description="C2H2-type" evidence="19">
    <location>
        <begin position="551"/>
        <end position="578"/>
    </location>
</feature>
<feature type="domain" description="C2H2-type" evidence="19">
    <location>
        <begin position="523"/>
        <end position="550"/>
    </location>
</feature>
<feature type="region of interest" description="Disordered" evidence="17">
    <location>
        <begin position="1014"/>
        <end position="1041"/>
    </location>
</feature>
<evidence type="ECO:0000259" key="18">
    <source>
        <dbReference type="PROSITE" id="PS50097"/>
    </source>
</evidence>
<feature type="domain" description="C2H2-type" evidence="19">
    <location>
        <begin position="1175"/>
        <end position="1202"/>
    </location>
</feature>
<keyword evidence="6" id="KW-0597">Phosphoprotein</keyword>
<evidence type="ECO:0000256" key="2">
    <source>
        <dbReference type="ARBA" id="ARBA00004286"/>
    </source>
</evidence>
<dbReference type="InterPro" id="IPR000210">
    <property type="entry name" value="BTB/POZ_dom"/>
</dbReference>
<keyword evidence="4" id="KW-0678">Repressor</keyword>
<dbReference type="InterPro" id="IPR013087">
    <property type="entry name" value="Znf_C2H2_type"/>
</dbReference>
<dbReference type="Proteomes" id="UP000288216">
    <property type="component" value="Unassembled WGS sequence"/>
</dbReference>
<feature type="compositionally biased region" description="Basic and acidic residues" evidence="17">
    <location>
        <begin position="449"/>
        <end position="459"/>
    </location>
</feature>
<keyword evidence="3" id="KW-0158">Chromosome</keyword>
<evidence type="ECO:0000256" key="16">
    <source>
        <dbReference type="PROSITE-ProRule" id="PRU00042"/>
    </source>
</evidence>
<dbReference type="OrthoDB" id="8922241at2759"/>
<gene>
    <name evidence="20" type="ORF">scyTo_0003565</name>
</gene>
<dbReference type="PANTHER" id="PTHR24394">
    <property type="entry name" value="ZINC FINGER PROTEIN"/>
    <property type="match status" value="1"/>
</dbReference>
<feature type="compositionally biased region" description="Basic residues" evidence="17">
    <location>
        <begin position="1014"/>
        <end position="1025"/>
    </location>
</feature>
<keyword evidence="12" id="KW-0805">Transcription regulation</keyword>
<proteinExistence type="predicted"/>
<evidence type="ECO:0000256" key="5">
    <source>
        <dbReference type="ARBA" id="ARBA00022499"/>
    </source>
</evidence>
<keyword evidence="11" id="KW-0832">Ubl conjugation</keyword>
<feature type="region of interest" description="Disordered" evidence="17">
    <location>
        <begin position="820"/>
        <end position="841"/>
    </location>
</feature>
<dbReference type="InterPro" id="IPR036236">
    <property type="entry name" value="Znf_C2H2_sf"/>
</dbReference>
<feature type="region of interest" description="Disordered" evidence="17">
    <location>
        <begin position="348"/>
        <end position="377"/>
    </location>
</feature>
<evidence type="ECO:0000313" key="21">
    <source>
        <dbReference type="Proteomes" id="UP000288216"/>
    </source>
</evidence>
<keyword evidence="8" id="KW-0677">Repeat</keyword>
<dbReference type="PROSITE" id="PS50157">
    <property type="entry name" value="ZINC_FINGER_C2H2_2"/>
    <property type="match status" value="9"/>
</dbReference>
<dbReference type="PROSITE" id="PS50097">
    <property type="entry name" value="BTB"/>
    <property type="match status" value="1"/>
</dbReference>
<feature type="region of interest" description="Disordered" evidence="17">
    <location>
        <begin position="854"/>
        <end position="886"/>
    </location>
</feature>